<evidence type="ECO:0000256" key="1">
    <source>
        <dbReference type="SAM" id="Phobius"/>
    </source>
</evidence>
<evidence type="ECO:0000313" key="3">
    <source>
        <dbReference type="Proteomes" id="UP000635983"/>
    </source>
</evidence>
<dbReference type="SUPFAM" id="SSF54862">
    <property type="entry name" value="4Fe-4S ferredoxins"/>
    <property type="match status" value="1"/>
</dbReference>
<reference evidence="2" key="2">
    <citation type="submission" date="2020-09" db="EMBL/GenBank/DDBJ databases">
        <authorList>
            <person name="Sun Q."/>
            <person name="Ohkuma M."/>
        </authorList>
    </citation>
    <scope>NUCLEOTIDE SEQUENCE</scope>
    <source>
        <strain evidence="2">JCM 30078</strain>
    </source>
</reference>
<dbReference type="NCBIfam" id="TIGR02484">
    <property type="entry name" value="CitB"/>
    <property type="match status" value="1"/>
</dbReference>
<dbReference type="RefSeq" id="WP_229779318.1">
    <property type="nucleotide sequence ID" value="NZ_BMPO01000003.1"/>
</dbReference>
<dbReference type="EMBL" id="BMPO01000003">
    <property type="protein sequence ID" value="GGJ92705.1"/>
    <property type="molecule type" value="Genomic_DNA"/>
</dbReference>
<feature type="transmembrane region" description="Helical" evidence="1">
    <location>
        <begin position="312"/>
        <end position="337"/>
    </location>
</feature>
<keyword evidence="1" id="KW-0812">Transmembrane</keyword>
<dbReference type="AlphaFoldDB" id="A0A917PU58"/>
<comment type="caution">
    <text evidence="2">The sequence shown here is derived from an EMBL/GenBank/DDBJ whole genome shotgun (WGS) entry which is preliminary data.</text>
</comment>
<feature type="transmembrane region" description="Helical" evidence="1">
    <location>
        <begin position="123"/>
        <end position="142"/>
    </location>
</feature>
<reference evidence="2" key="1">
    <citation type="journal article" date="2014" name="Int. J. Syst. Evol. Microbiol.">
        <title>Complete genome sequence of Corynebacterium casei LMG S-19264T (=DSM 44701T), isolated from a smear-ripened cheese.</title>
        <authorList>
            <consortium name="US DOE Joint Genome Institute (JGI-PGF)"/>
            <person name="Walter F."/>
            <person name="Albersmeier A."/>
            <person name="Kalinowski J."/>
            <person name="Ruckert C."/>
        </authorList>
    </citation>
    <scope>NUCLEOTIDE SEQUENCE</scope>
    <source>
        <strain evidence="2">JCM 30078</strain>
    </source>
</reference>
<keyword evidence="3" id="KW-1185">Reference proteome</keyword>
<keyword evidence="1" id="KW-1133">Transmembrane helix</keyword>
<proteinExistence type="predicted"/>
<feature type="transmembrane region" description="Helical" evidence="1">
    <location>
        <begin position="275"/>
        <end position="300"/>
    </location>
</feature>
<dbReference type="InterPro" id="IPR012830">
    <property type="entry name" value="Citrate_utilization_prot_B"/>
</dbReference>
<keyword evidence="1" id="KW-0472">Membrane</keyword>
<feature type="transmembrane region" description="Helical" evidence="1">
    <location>
        <begin position="343"/>
        <end position="363"/>
    </location>
</feature>
<dbReference type="SUPFAM" id="SSF103501">
    <property type="entry name" value="Respiratory nitrate reductase 1 gamma chain"/>
    <property type="match status" value="1"/>
</dbReference>
<dbReference type="InterPro" id="IPR036197">
    <property type="entry name" value="NarG-like_sf"/>
</dbReference>
<protein>
    <submittedName>
        <fullName evidence="2">Citrate utilization protein B</fullName>
    </submittedName>
</protein>
<accession>A0A917PU58</accession>
<feature type="transmembrane region" description="Helical" evidence="1">
    <location>
        <begin position="162"/>
        <end position="187"/>
    </location>
</feature>
<dbReference type="Gene3D" id="1.20.950.20">
    <property type="entry name" value="Transmembrane di-heme cytochromes, Chain C"/>
    <property type="match status" value="1"/>
</dbReference>
<evidence type="ECO:0000313" key="2">
    <source>
        <dbReference type="EMBL" id="GGJ92705.1"/>
    </source>
</evidence>
<feature type="transmembrane region" description="Helical" evidence="1">
    <location>
        <begin position="245"/>
        <end position="263"/>
    </location>
</feature>
<sequence>MQVVDPRTFERSMPTPANPLSVVDITQEARRNAEVCNACRYCEGFCAVFPAIEAKRVFDDRYIDYLANLCHNCTACYHACQYTSPHVFDLNVPKALTQVRVSTYSRYVWPAFMSGAFERNGTLVAMATALIFTLVLVLGILLTDPAQLFAVHTGDGAFYRVISYEAMVSVAGAVFVFDLLAILLGFARYWSAIGGRLKHFFDVGAVGRTLHDALTLRHLGGGDDGKGCNEEDATYTNRRRRFHHLMAYGFLLCFAATSVATVYDHVFGWIAPYGYLSLPVLLGSVGGVMTMVGTAGLVWVKLKLHDGPAWKAVFGMDYAFLVLLFWVNFTGMALLVLRGSSAMGLLLIVHLGFVAALFAVLPYSKFVHILFRLGALLKYHTEVRR</sequence>
<organism evidence="2 3">
    <name type="scientific">Pseudomonas matsuisoli</name>
    <dbReference type="NCBI Taxonomy" id="1515666"/>
    <lineage>
        <taxon>Bacteria</taxon>
        <taxon>Pseudomonadati</taxon>
        <taxon>Pseudomonadota</taxon>
        <taxon>Gammaproteobacteria</taxon>
        <taxon>Pseudomonadales</taxon>
        <taxon>Pseudomonadaceae</taxon>
        <taxon>Pseudomonas</taxon>
    </lineage>
</organism>
<gene>
    <name evidence="2" type="primary">citB</name>
    <name evidence="2" type="ORF">GCM10009304_18170</name>
</gene>
<name>A0A917PU58_9PSED</name>
<dbReference type="Proteomes" id="UP000635983">
    <property type="component" value="Unassembled WGS sequence"/>
</dbReference>